<dbReference type="EMBL" id="CADEAL010000709">
    <property type="protein sequence ID" value="CAB1424156.1"/>
    <property type="molecule type" value="Genomic_DNA"/>
</dbReference>
<keyword evidence="2" id="KW-1185">Reference proteome</keyword>
<evidence type="ECO:0000313" key="2">
    <source>
        <dbReference type="Proteomes" id="UP001153269"/>
    </source>
</evidence>
<name>A0A9N7YFZ5_PLEPL</name>
<evidence type="ECO:0000313" key="1">
    <source>
        <dbReference type="EMBL" id="CAB1424156.1"/>
    </source>
</evidence>
<comment type="caution">
    <text evidence="1">The sequence shown here is derived from an EMBL/GenBank/DDBJ whole genome shotgun (WGS) entry which is preliminary data.</text>
</comment>
<protein>
    <submittedName>
        <fullName evidence="1">Uncharacterized protein</fullName>
    </submittedName>
</protein>
<organism evidence="1 2">
    <name type="scientific">Pleuronectes platessa</name>
    <name type="common">European plaice</name>
    <dbReference type="NCBI Taxonomy" id="8262"/>
    <lineage>
        <taxon>Eukaryota</taxon>
        <taxon>Metazoa</taxon>
        <taxon>Chordata</taxon>
        <taxon>Craniata</taxon>
        <taxon>Vertebrata</taxon>
        <taxon>Euteleostomi</taxon>
        <taxon>Actinopterygii</taxon>
        <taxon>Neopterygii</taxon>
        <taxon>Teleostei</taxon>
        <taxon>Neoteleostei</taxon>
        <taxon>Acanthomorphata</taxon>
        <taxon>Carangaria</taxon>
        <taxon>Pleuronectiformes</taxon>
        <taxon>Pleuronectoidei</taxon>
        <taxon>Pleuronectidae</taxon>
        <taxon>Pleuronectes</taxon>
    </lineage>
</organism>
<proteinExistence type="predicted"/>
<dbReference type="Proteomes" id="UP001153269">
    <property type="component" value="Unassembled WGS sequence"/>
</dbReference>
<reference evidence="1" key="1">
    <citation type="submission" date="2020-03" db="EMBL/GenBank/DDBJ databases">
        <authorList>
            <person name="Weist P."/>
        </authorList>
    </citation>
    <scope>NUCLEOTIDE SEQUENCE</scope>
</reference>
<accession>A0A9N7YFZ5</accession>
<sequence length="157" mass="16755">MCHTLTALLLPFKHEDQSANSPQLLATPMPKPLTILKNLHSDHVKLLAVATGRQPVRDEAAEINATGVVALTRFDPGVSEAVTLADPSRYVIAAADPPLPPHRCNVDSTVEKDAAASATPGPTAPTAGLRWGCRSQASAHLNLVQNDMVARLYLRLQ</sequence>
<gene>
    <name evidence="1" type="ORF">PLEPLA_LOCUS12077</name>
</gene>
<dbReference type="AlphaFoldDB" id="A0A9N7YFZ5"/>